<dbReference type="InterPro" id="IPR002347">
    <property type="entry name" value="SDR_fam"/>
</dbReference>
<dbReference type="InterPro" id="IPR036291">
    <property type="entry name" value="NAD(P)-bd_dom_sf"/>
</dbReference>
<dbReference type="RefSeq" id="WP_008872318.1">
    <property type="nucleotide sequence ID" value="NZ_CAUM01000006.1"/>
</dbReference>
<dbReference type="Gene3D" id="3.40.50.720">
    <property type="entry name" value="NAD(P)-binding Rossmann-like Domain"/>
    <property type="match status" value="1"/>
</dbReference>
<proteinExistence type="inferred from homology"/>
<evidence type="ECO:0000256" key="1">
    <source>
        <dbReference type="RuleBase" id="RU000363"/>
    </source>
</evidence>
<keyword evidence="3" id="KW-1185">Reference proteome</keyword>
<dbReference type="AlphaFoldDB" id="M5EUF9"/>
<dbReference type="PRINTS" id="PR00081">
    <property type="entry name" value="GDHRDH"/>
</dbReference>
<accession>M5EUF9</accession>
<gene>
    <name evidence="2" type="ORF">MESS2_1030183</name>
</gene>
<protein>
    <submittedName>
        <fullName evidence="2">Dehydrogenase protein</fullName>
    </submittedName>
</protein>
<dbReference type="Proteomes" id="UP000012062">
    <property type="component" value="Unassembled WGS sequence"/>
</dbReference>
<dbReference type="PANTHER" id="PTHR43976:SF9">
    <property type="entry name" value="OXIDOREDUCTASE"/>
    <property type="match status" value="1"/>
</dbReference>
<name>M5EUF9_9HYPH</name>
<dbReference type="STRING" id="1297569.MESS2_1030183"/>
<dbReference type="eggNOG" id="COG4221">
    <property type="taxonomic scope" value="Bacteria"/>
</dbReference>
<dbReference type="InterPro" id="IPR020904">
    <property type="entry name" value="Sc_DH/Rdtase_CS"/>
</dbReference>
<dbReference type="PANTHER" id="PTHR43976">
    <property type="entry name" value="SHORT CHAIN DEHYDROGENASE"/>
    <property type="match status" value="1"/>
</dbReference>
<organism evidence="2 3">
    <name type="scientific">Mesorhizobium metallidurans STM 2683</name>
    <dbReference type="NCBI Taxonomy" id="1297569"/>
    <lineage>
        <taxon>Bacteria</taxon>
        <taxon>Pseudomonadati</taxon>
        <taxon>Pseudomonadota</taxon>
        <taxon>Alphaproteobacteria</taxon>
        <taxon>Hyphomicrobiales</taxon>
        <taxon>Phyllobacteriaceae</taxon>
        <taxon>Mesorhizobium</taxon>
    </lineage>
</organism>
<dbReference type="Pfam" id="PF00106">
    <property type="entry name" value="adh_short"/>
    <property type="match status" value="1"/>
</dbReference>
<dbReference type="CDD" id="cd05374">
    <property type="entry name" value="17beta-HSD-like_SDR_c"/>
    <property type="match status" value="1"/>
</dbReference>
<dbReference type="EMBL" id="CAUM01000006">
    <property type="protein sequence ID" value="CCV03326.1"/>
    <property type="molecule type" value="Genomic_DNA"/>
</dbReference>
<reference evidence="2 3" key="1">
    <citation type="submission" date="2013-02" db="EMBL/GenBank/DDBJ databases">
        <authorList>
            <person name="Genoscope - CEA"/>
        </authorList>
    </citation>
    <scope>NUCLEOTIDE SEQUENCE [LARGE SCALE GENOMIC DNA]</scope>
    <source>
        <strain evidence="2 3">STM 2683</strain>
    </source>
</reference>
<dbReference type="InterPro" id="IPR051911">
    <property type="entry name" value="SDR_oxidoreductase"/>
</dbReference>
<dbReference type="PRINTS" id="PR00080">
    <property type="entry name" value="SDRFAMILY"/>
</dbReference>
<sequence length="292" mass="31095">MSSKVVVVTGASSGFGRLTALELARRGHVVVATMRDIGGKNSQIGSELIDAAKTEGHELHVIEMDVTDDASVNSAIDRVVRQHGRIDALINNAGTMFVGVTEAYTVADIEEQFAVNFFGAVRADRAVLPHMRAAGSGVLIHVTSLMGRVIFPFFGVYSASKFALEALAEAYRYELSSFGVDSVIVEPGPFPSNLLPSSLAPSDEQVLATYGAVALVPGQIKNNSDQGHDPANPPRPQLVADAIARLVEATERRPLRTVVMPEGMDFGVEELNQAVAPIQNNLLTALGMSNMI</sequence>
<evidence type="ECO:0000313" key="2">
    <source>
        <dbReference type="EMBL" id="CCV03326.1"/>
    </source>
</evidence>
<comment type="caution">
    <text evidence="2">The sequence shown here is derived from an EMBL/GenBank/DDBJ whole genome shotgun (WGS) entry which is preliminary data.</text>
</comment>
<dbReference type="SUPFAM" id="SSF51735">
    <property type="entry name" value="NAD(P)-binding Rossmann-fold domains"/>
    <property type="match status" value="1"/>
</dbReference>
<evidence type="ECO:0000313" key="3">
    <source>
        <dbReference type="Proteomes" id="UP000012062"/>
    </source>
</evidence>
<dbReference type="PROSITE" id="PS00061">
    <property type="entry name" value="ADH_SHORT"/>
    <property type="match status" value="1"/>
</dbReference>
<comment type="similarity">
    <text evidence="1">Belongs to the short-chain dehydrogenases/reductases (SDR) family.</text>
</comment>
<dbReference type="OrthoDB" id="9793825at2"/>